<reference evidence="3" key="1">
    <citation type="journal article" date="2014" name="Front. Microbiol.">
        <title>High frequency of phylogenetically diverse reductive dehalogenase-homologous genes in deep subseafloor sedimentary metagenomes.</title>
        <authorList>
            <person name="Kawai M."/>
            <person name="Futagami T."/>
            <person name="Toyoda A."/>
            <person name="Takaki Y."/>
            <person name="Nishi S."/>
            <person name="Hori S."/>
            <person name="Arai W."/>
            <person name="Tsubouchi T."/>
            <person name="Morono Y."/>
            <person name="Uchiyama I."/>
            <person name="Ito T."/>
            <person name="Fujiyama A."/>
            <person name="Inagaki F."/>
            <person name="Takami H."/>
        </authorList>
    </citation>
    <scope>NUCLEOTIDE SEQUENCE</scope>
    <source>
        <strain evidence="3">Expedition CK06-06</strain>
    </source>
</reference>
<evidence type="ECO:0000256" key="1">
    <source>
        <dbReference type="SAM" id="Coils"/>
    </source>
</evidence>
<dbReference type="EMBL" id="BARV01025232">
    <property type="protein sequence ID" value="GAI42164.1"/>
    <property type="molecule type" value="Genomic_DNA"/>
</dbReference>
<dbReference type="PANTHER" id="PTHR10887:SF495">
    <property type="entry name" value="HELICASE SENATAXIN ISOFORM X1-RELATED"/>
    <property type="match status" value="1"/>
</dbReference>
<feature type="coiled-coil region" evidence="1">
    <location>
        <begin position="225"/>
        <end position="265"/>
    </location>
</feature>
<dbReference type="InterPro" id="IPR045055">
    <property type="entry name" value="DNA2/NAM7-like"/>
</dbReference>
<evidence type="ECO:0000259" key="2">
    <source>
        <dbReference type="Pfam" id="PF13086"/>
    </source>
</evidence>
<dbReference type="InterPro" id="IPR041677">
    <property type="entry name" value="DNA2/NAM7_AAA_11"/>
</dbReference>
<sequence>MNSPTSIPDDSPIEVKVDERITKGYIVAIEGLKLTVILEKDIGEIIPEATIIANSYYLLKIMEKRLSQVVEKEISINQDISQKVFGLIKSRSRNVKDFVIHDYLLDKKTSKKLNEEQKNALSKSVGSEVTFIWGPPGTGKTFTLAKIAEYFFQNNLEILVLSHTNIAVDNAIEKIAENLEGNEDYLSGKVIRYGYPQMEDLFDRMKEISLDYWVELESKHLIEEKNNLENKIYKINLELDEINKLSEISNLVSEQKKKIKRSETQ</sequence>
<feature type="non-terminal residue" evidence="3">
    <location>
        <position position="265"/>
    </location>
</feature>
<dbReference type="Pfam" id="PF13086">
    <property type="entry name" value="AAA_11"/>
    <property type="match status" value="1"/>
</dbReference>
<protein>
    <recommendedName>
        <fullName evidence="2">DNA2/NAM7 helicase helicase domain-containing protein</fullName>
    </recommendedName>
</protein>
<dbReference type="InterPro" id="IPR027417">
    <property type="entry name" value="P-loop_NTPase"/>
</dbReference>
<dbReference type="PANTHER" id="PTHR10887">
    <property type="entry name" value="DNA2/NAM7 HELICASE FAMILY"/>
    <property type="match status" value="1"/>
</dbReference>
<proteinExistence type="predicted"/>
<keyword evidence="1" id="KW-0175">Coiled coil</keyword>
<dbReference type="AlphaFoldDB" id="X1QFW7"/>
<feature type="domain" description="DNA2/NAM7 helicase helicase" evidence="2">
    <location>
        <begin position="112"/>
        <end position="258"/>
    </location>
</feature>
<dbReference type="GO" id="GO:0004386">
    <property type="term" value="F:helicase activity"/>
    <property type="evidence" value="ECO:0007669"/>
    <property type="project" value="InterPro"/>
</dbReference>
<comment type="caution">
    <text evidence="3">The sequence shown here is derived from an EMBL/GenBank/DDBJ whole genome shotgun (WGS) entry which is preliminary data.</text>
</comment>
<dbReference type="Gene3D" id="3.40.50.300">
    <property type="entry name" value="P-loop containing nucleotide triphosphate hydrolases"/>
    <property type="match status" value="1"/>
</dbReference>
<accession>X1QFW7</accession>
<evidence type="ECO:0000313" key="3">
    <source>
        <dbReference type="EMBL" id="GAI42164.1"/>
    </source>
</evidence>
<dbReference type="SUPFAM" id="SSF52540">
    <property type="entry name" value="P-loop containing nucleoside triphosphate hydrolases"/>
    <property type="match status" value="1"/>
</dbReference>
<gene>
    <name evidence="3" type="ORF">S06H3_41025</name>
</gene>
<organism evidence="3">
    <name type="scientific">marine sediment metagenome</name>
    <dbReference type="NCBI Taxonomy" id="412755"/>
    <lineage>
        <taxon>unclassified sequences</taxon>
        <taxon>metagenomes</taxon>
        <taxon>ecological metagenomes</taxon>
    </lineage>
</organism>
<name>X1QFW7_9ZZZZ</name>